<feature type="domain" description="PDEase" evidence="9">
    <location>
        <begin position="519"/>
        <end position="864"/>
    </location>
</feature>
<evidence type="ECO:0000313" key="11">
    <source>
        <dbReference type="Proteomes" id="UP001642483"/>
    </source>
</evidence>
<evidence type="ECO:0000256" key="1">
    <source>
        <dbReference type="ARBA" id="ARBA00004703"/>
    </source>
</evidence>
<dbReference type="InterPro" id="IPR023174">
    <property type="entry name" value="PDEase_CS"/>
</dbReference>
<dbReference type="InterPro" id="IPR003607">
    <property type="entry name" value="HD/PDEase_dom"/>
</dbReference>
<evidence type="ECO:0000256" key="3">
    <source>
        <dbReference type="ARBA" id="ARBA00022723"/>
    </source>
</evidence>
<dbReference type="EMBL" id="CAWYQH010000100">
    <property type="protein sequence ID" value="CAK8685576.1"/>
    <property type="molecule type" value="Genomic_DNA"/>
</dbReference>
<keyword evidence="11" id="KW-1185">Reference proteome</keyword>
<dbReference type="Gene3D" id="1.10.1300.10">
    <property type="entry name" value="3'5'-cyclic nucleotide phosphodiesterase, catalytic domain"/>
    <property type="match status" value="1"/>
</dbReference>
<dbReference type="SUPFAM" id="SSF109604">
    <property type="entry name" value="HD-domain/PDEase-like"/>
    <property type="match status" value="1"/>
</dbReference>
<dbReference type="CDD" id="cd00130">
    <property type="entry name" value="PAS"/>
    <property type="match status" value="1"/>
</dbReference>
<dbReference type="InterPro" id="IPR036971">
    <property type="entry name" value="PDEase_catalytic_dom_sf"/>
</dbReference>
<keyword evidence="3 6" id="KW-0479">Metal-binding</keyword>
<evidence type="ECO:0000256" key="7">
    <source>
        <dbReference type="SAM" id="MobiDB-lite"/>
    </source>
</evidence>
<dbReference type="Gene3D" id="3.30.450.20">
    <property type="entry name" value="PAS domain"/>
    <property type="match status" value="1"/>
</dbReference>
<dbReference type="PROSITE" id="PS50112">
    <property type="entry name" value="PAS"/>
    <property type="match status" value="1"/>
</dbReference>
<dbReference type="CDD" id="cd00077">
    <property type="entry name" value="HDc"/>
    <property type="match status" value="1"/>
</dbReference>
<dbReference type="InterPro" id="IPR000014">
    <property type="entry name" value="PAS"/>
</dbReference>
<keyword evidence="4 6" id="KW-0378">Hydrolase</keyword>
<reference evidence="10 11" key="1">
    <citation type="submission" date="2024-02" db="EMBL/GenBank/DDBJ databases">
        <authorList>
            <person name="Daric V."/>
            <person name="Darras S."/>
        </authorList>
    </citation>
    <scope>NUCLEOTIDE SEQUENCE [LARGE SCALE GENOMIC DNA]</scope>
</reference>
<evidence type="ECO:0000256" key="5">
    <source>
        <dbReference type="ARBA" id="ARBA00023149"/>
    </source>
</evidence>
<dbReference type="PROSITE" id="PS00126">
    <property type="entry name" value="PDEASE_I_1"/>
    <property type="match status" value="1"/>
</dbReference>
<evidence type="ECO:0000256" key="4">
    <source>
        <dbReference type="ARBA" id="ARBA00022801"/>
    </source>
</evidence>
<dbReference type="SUPFAM" id="SSF55785">
    <property type="entry name" value="PYP-like sensor domain (PAS domain)"/>
    <property type="match status" value="1"/>
</dbReference>
<comment type="cofactor">
    <cofactor evidence="6">
        <name>a divalent metal cation</name>
        <dbReference type="ChEBI" id="CHEBI:60240"/>
    </cofactor>
    <text evidence="6">Binds 2 divalent metal cations per subunit. Site 1 may preferentially bind zinc ions, while site 2 has a preference for magnesium and/or manganese ions.</text>
</comment>
<evidence type="ECO:0000259" key="8">
    <source>
        <dbReference type="PROSITE" id="PS50112"/>
    </source>
</evidence>
<dbReference type="Pfam" id="PF23198">
    <property type="entry name" value="PDE8A_N"/>
    <property type="match status" value="1"/>
</dbReference>
<keyword evidence="5" id="KW-0114">cAMP</keyword>
<dbReference type="NCBIfam" id="TIGR00229">
    <property type="entry name" value="sensory_box"/>
    <property type="match status" value="1"/>
</dbReference>
<feature type="compositionally biased region" description="Polar residues" evidence="7">
    <location>
        <begin position="896"/>
        <end position="919"/>
    </location>
</feature>
<evidence type="ECO:0000256" key="6">
    <source>
        <dbReference type="RuleBase" id="RU363067"/>
    </source>
</evidence>
<feature type="region of interest" description="Disordered" evidence="7">
    <location>
        <begin position="888"/>
        <end position="919"/>
    </location>
</feature>
<dbReference type="InterPro" id="IPR002073">
    <property type="entry name" value="PDEase_catalytic_dom"/>
</dbReference>
<dbReference type="Proteomes" id="UP001642483">
    <property type="component" value="Unassembled WGS sequence"/>
</dbReference>
<dbReference type="InterPro" id="IPR057304">
    <property type="entry name" value="PDE8-like_REC_N"/>
</dbReference>
<comment type="caution">
    <text evidence="10">The sequence shown here is derived from an EMBL/GenBank/DDBJ whole genome shotgun (WGS) entry which is preliminary data.</text>
</comment>
<evidence type="ECO:0000313" key="10">
    <source>
        <dbReference type="EMBL" id="CAK8685576.1"/>
    </source>
</evidence>
<feature type="domain" description="PAS" evidence="8">
    <location>
        <begin position="249"/>
        <end position="320"/>
    </location>
</feature>
<proteinExistence type="inferred from homology"/>
<evidence type="ECO:0000256" key="2">
    <source>
        <dbReference type="ARBA" id="ARBA00006437"/>
    </source>
</evidence>
<dbReference type="SMART" id="SM00091">
    <property type="entry name" value="PAS"/>
    <property type="match status" value="1"/>
</dbReference>
<sequence>MGNSCVSCETCSKNRLDNTKTLKNQSLGIEVIENDALQLQEDKDCETEFEKNNYNLNQRDRYFCCRASSTPDFDFLWCNKMEIDATCQDSISYDKMVSSNDLHIGSLRISKPQFKALLIFPRNDEQSQSWRTALTNAGFHHDSELTTQHALDSFHRNQHHLVIIDNRQYEALDVEFLCRALKKSYIGSFTTIVAIMRKRNQVDELTSTRELLNMGFDRLFHETTKLEEIEDEVMQLEAGPLVHQLKFRSCQAVFTALERSRDSILITDEHHQIQYVNKMYEQLTGFSAKQVMGSNLSHYIENEKNEEDTWDRIRQEIQSGKEWDGILYVKRKSGEDMQIHVLVLPLSGQDECIQQYVVVSRPTSNNSAISDLSQFFGMRRKNSYEQHRKPSGNAEQLQIRRSSATSLIEGDAHRRANSLAKIHSMAIEAPITQIINLISMVKDSSQPAINEVLDQILDILRNSELYSPADLPSRSRDPMLSDFVEGLVTGTGFSHRRSSGGDNLLGKNILVPGASSKPSIPSVDPDIAVCLENLDSWDYDVLALERVTSRKPLVHLGMQMLDQFNVCEVLGCSQTTLHSWLVAIESNYHSSNPYHNSTHAADVLQATAYFLKKERLKAWMEPLDEVSALLAAIIHDVDHPGRTNAFLVNSNNPLALLYNDTAVLESHHAAFAFKFTVNNDKCNIFKNLSKDNFMNARQSIIDMVLATELSKHFEHVNKFISIVTKNNNSTSPFEQEGVNSVNSRASGTQNPVVTYELKTLIKRVMIKVADVINPARKTPLCVEWARRISEEYFSQTDEEKQLGLPVVMPHFDRNSCSMPKSQMTFIDYFLTDMFEAWHEFCGMEDVMNNLNDNYNYWKKLQDRGIMRLAELEDESFSDEDLTPDGIYEARQKSRANESQTPAENNSGDSQLTCSIENHL</sequence>
<name>A0ABP0G440_CLALP</name>
<dbReference type="EC" id="3.1.4.-" evidence="6"/>
<comment type="pathway">
    <text evidence="1">Purine metabolism; 3',5'-cyclic AMP degradation; AMP from 3',5'-cyclic AMP: step 1/1.</text>
</comment>
<dbReference type="PANTHER" id="PTHR11347">
    <property type="entry name" value="CYCLIC NUCLEOTIDE PHOSPHODIESTERASE"/>
    <property type="match status" value="1"/>
</dbReference>
<dbReference type="InterPro" id="IPR023088">
    <property type="entry name" value="PDEase"/>
</dbReference>
<protein>
    <recommendedName>
        <fullName evidence="6">Phosphodiesterase</fullName>
        <ecNumber evidence="6">3.1.4.-</ecNumber>
    </recommendedName>
</protein>
<dbReference type="Pfam" id="PF00989">
    <property type="entry name" value="PAS"/>
    <property type="match status" value="1"/>
</dbReference>
<dbReference type="InterPro" id="IPR013767">
    <property type="entry name" value="PAS_fold"/>
</dbReference>
<evidence type="ECO:0000259" key="9">
    <source>
        <dbReference type="PROSITE" id="PS51845"/>
    </source>
</evidence>
<dbReference type="Pfam" id="PF00233">
    <property type="entry name" value="PDEase_I"/>
    <property type="match status" value="1"/>
</dbReference>
<dbReference type="PROSITE" id="PS51845">
    <property type="entry name" value="PDEASE_I_2"/>
    <property type="match status" value="1"/>
</dbReference>
<comment type="similarity">
    <text evidence="2">Belongs to the cyclic nucleotide phosphodiesterase family. PDE8 subfamily.</text>
</comment>
<accession>A0ABP0G440</accession>
<dbReference type="PRINTS" id="PR00387">
    <property type="entry name" value="PDIESTERASE1"/>
</dbReference>
<dbReference type="InterPro" id="IPR035965">
    <property type="entry name" value="PAS-like_dom_sf"/>
</dbReference>
<organism evidence="10 11">
    <name type="scientific">Clavelina lepadiformis</name>
    <name type="common">Light-bulb sea squirt</name>
    <name type="synonym">Ascidia lepadiformis</name>
    <dbReference type="NCBI Taxonomy" id="159417"/>
    <lineage>
        <taxon>Eukaryota</taxon>
        <taxon>Metazoa</taxon>
        <taxon>Chordata</taxon>
        <taxon>Tunicata</taxon>
        <taxon>Ascidiacea</taxon>
        <taxon>Aplousobranchia</taxon>
        <taxon>Clavelinidae</taxon>
        <taxon>Clavelina</taxon>
    </lineage>
</organism>
<gene>
    <name evidence="10" type="ORF">CVLEPA_LOCUS16690</name>
</gene>